<proteinExistence type="predicted"/>
<dbReference type="AlphaFoldDB" id="A0A3R7KXK3"/>
<keyword evidence="4" id="KW-1185">Reference proteome</keyword>
<evidence type="ECO:0000313" key="4">
    <source>
        <dbReference type="Proteomes" id="UP000283634"/>
    </source>
</evidence>
<feature type="coiled-coil region" evidence="1">
    <location>
        <begin position="139"/>
        <end position="166"/>
    </location>
</feature>
<dbReference type="EMBL" id="MKGL01000199">
    <property type="protein sequence ID" value="RNF03353.1"/>
    <property type="molecule type" value="Genomic_DNA"/>
</dbReference>
<accession>A0A3R7KXK3</accession>
<feature type="compositionally biased region" description="Low complexity" evidence="2">
    <location>
        <begin position="52"/>
        <end position="61"/>
    </location>
</feature>
<gene>
    <name evidence="3" type="ORF">TraAM80_05932</name>
</gene>
<name>A0A3R7KXK3_TRYRA</name>
<sequence>MELSAFEDNPFAEDEEDETTPFVEVASRKRGREEAAVEDPTRERSSQEAAVTVQPGPAPGATPAIATVATISNEGTQLQEEMVSETNGDTSGVGLLSVEDILMGYEERQEEDEFNALVVKAAGLESAVKEQEKRRSDELDHMSKNNRELRETVELLRKTILRILEEINGLQKAHSAAFTACHTSNEAMELLGEVERKNGVLQQAVTNLAECLHARDSEGSLPPHLKERLLSCIIGTPSELPDLTAFDVEAEKLRFELCKEAIDKLRTEGTTHIALPLVEALGTMLKEVMSRYDTMYKSTKALQACAEAEASSLRELARSSLEWYTRSASRALAGSSGTQLSVPTELQEAALGNQHLEATLHHLESVLHQLLQMPNVIAVSRQNVPSVAMASAFVICQELESYTETLGHEVLHLRKLLATDTATLQQLSEAGEPQELTTSVAESRHTPVKGGWLVTLTNNLLERLSAADTLRHALKDSVEKRGAPAVELQIAFLKRYVAMQETLLRQLCTLNSALQERAHIVSVIREVALRDGDDTVISVLEEKMQQEPENDIAALSGEFGRICTESLRQFAVEASELLREYEARASQSALQLHEVRNFFSDTVHALDRIVYGDTPKSRPIQIPLSDALLPIMAETNETPFELKLVPSEDGGEAFVQMASTYHDQEMQEEVVALNRRSSVLKECLKWLSMQPYHGTVSRLRSLQKEIDAVRQKLAEFVEQEAKWTALKEELEAVRRETFAVQGATAKMRDKLNDLRERLRASP</sequence>
<organism evidence="3 4">
    <name type="scientific">Trypanosoma rangeli</name>
    <dbReference type="NCBI Taxonomy" id="5698"/>
    <lineage>
        <taxon>Eukaryota</taxon>
        <taxon>Discoba</taxon>
        <taxon>Euglenozoa</taxon>
        <taxon>Kinetoplastea</taxon>
        <taxon>Metakinetoplastina</taxon>
        <taxon>Trypanosomatida</taxon>
        <taxon>Trypanosomatidae</taxon>
        <taxon>Trypanosoma</taxon>
        <taxon>Herpetosoma</taxon>
    </lineage>
</organism>
<comment type="caution">
    <text evidence="3">The sequence shown here is derived from an EMBL/GenBank/DDBJ whole genome shotgun (WGS) entry which is preliminary data.</text>
</comment>
<dbReference type="RefSeq" id="XP_029237461.1">
    <property type="nucleotide sequence ID" value="XM_029382792.1"/>
</dbReference>
<dbReference type="OrthoDB" id="251146at2759"/>
<reference evidence="3 4" key="1">
    <citation type="journal article" date="2018" name="BMC Genomics">
        <title>Genomic comparison of Trypanosoma conorhini and Trypanosoma rangeli to Trypanosoma cruzi strains of high and low virulence.</title>
        <authorList>
            <person name="Bradwell K.R."/>
            <person name="Koparde V.N."/>
            <person name="Matveyev A.V."/>
            <person name="Serrano M.G."/>
            <person name="Alves J.M."/>
            <person name="Parikh H."/>
            <person name="Huang B."/>
            <person name="Lee V."/>
            <person name="Espinosa-Alvarez O."/>
            <person name="Ortiz P.A."/>
            <person name="Costa-Martins A.G."/>
            <person name="Teixeira M.M."/>
            <person name="Buck G.A."/>
        </authorList>
    </citation>
    <scope>NUCLEOTIDE SEQUENCE [LARGE SCALE GENOMIC DNA]</scope>
    <source>
        <strain evidence="3 4">AM80</strain>
    </source>
</reference>
<dbReference type="GeneID" id="40329865"/>
<feature type="compositionally biased region" description="Acidic residues" evidence="2">
    <location>
        <begin position="10"/>
        <end position="19"/>
    </location>
</feature>
<dbReference type="OMA" id="CKETHHE"/>
<protein>
    <submittedName>
        <fullName evidence="3">Uncharacterized protein</fullName>
    </submittedName>
</protein>
<feature type="coiled-coil region" evidence="1">
    <location>
        <begin position="699"/>
        <end position="736"/>
    </location>
</feature>
<feature type="region of interest" description="Disordered" evidence="2">
    <location>
        <begin position="1"/>
        <end position="61"/>
    </location>
</feature>
<evidence type="ECO:0000313" key="3">
    <source>
        <dbReference type="EMBL" id="RNF03353.1"/>
    </source>
</evidence>
<dbReference type="VEuPathDB" id="TriTrypDB:TRSC58_05806"/>
<evidence type="ECO:0000256" key="2">
    <source>
        <dbReference type="SAM" id="MobiDB-lite"/>
    </source>
</evidence>
<feature type="compositionally biased region" description="Basic and acidic residues" evidence="2">
    <location>
        <begin position="31"/>
        <end position="46"/>
    </location>
</feature>
<evidence type="ECO:0000256" key="1">
    <source>
        <dbReference type="SAM" id="Coils"/>
    </source>
</evidence>
<keyword evidence="1" id="KW-0175">Coiled coil</keyword>
<dbReference type="Proteomes" id="UP000283634">
    <property type="component" value="Unassembled WGS sequence"/>
</dbReference>